<keyword evidence="1" id="KW-0812">Transmembrane</keyword>
<evidence type="ECO:0000313" key="3">
    <source>
        <dbReference type="Proteomes" id="UP001595945"/>
    </source>
</evidence>
<evidence type="ECO:0000256" key="1">
    <source>
        <dbReference type="SAM" id="Phobius"/>
    </source>
</evidence>
<reference evidence="2 3" key="1">
    <citation type="journal article" date="2019" name="Int. J. Syst. Evol. Microbiol.">
        <title>The Global Catalogue of Microorganisms (GCM) 10K type strain sequencing project: providing services to taxonomists for standard genome sequencing and annotation.</title>
        <authorList>
            <consortium name="The Broad Institute Genomics Platform"/>
            <consortium name="The Broad Institute Genome Sequencing Center for Infectious Disease"/>
            <person name="Wu L."/>
            <person name="Ma J."/>
        </authorList>
    </citation>
    <scope>NUCLEOTIDE SEQUENCE [LARGE SCALE GENOMIC DNA]</scope>
    <source>
        <strain evidence="2 3">XZYJ18</strain>
    </source>
</reference>
<protein>
    <submittedName>
        <fullName evidence="2">Uncharacterized protein</fullName>
    </submittedName>
</protein>
<feature type="transmembrane region" description="Helical" evidence="1">
    <location>
        <begin position="21"/>
        <end position="40"/>
    </location>
</feature>
<evidence type="ECO:0000313" key="2">
    <source>
        <dbReference type="EMBL" id="MFC4826916.1"/>
    </source>
</evidence>
<comment type="caution">
    <text evidence="2">The sequence shown here is derived from an EMBL/GenBank/DDBJ whole genome shotgun (WGS) entry which is preliminary data.</text>
</comment>
<dbReference type="Proteomes" id="UP001595945">
    <property type="component" value="Unassembled WGS sequence"/>
</dbReference>
<dbReference type="EMBL" id="JBHSHT010000004">
    <property type="protein sequence ID" value="MFC4826916.1"/>
    <property type="molecule type" value="Genomic_DNA"/>
</dbReference>
<sequence>MGQTNQAHDRDGGSEWITEHALTAALIVYVVLSIPVYLWLEGPVGIAGTVDASLVVAGLILGSILFVPVIKSVLTSKFCASRVHTGVK</sequence>
<proteinExistence type="predicted"/>
<dbReference type="GeneID" id="73047531"/>
<gene>
    <name evidence="2" type="ORF">ACFO9K_21940</name>
</gene>
<keyword evidence="1" id="KW-1133">Transmembrane helix</keyword>
<name>A0ABD5Q8C7_9EURY</name>
<keyword evidence="3" id="KW-1185">Reference proteome</keyword>
<keyword evidence="1" id="KW-0472">Membrane</keyword>
<accession>A0ABD5Q8C7</accession>
<organism evidence="2 3">
    <name type="scientific">Halorussus aquaticus</name>
    <dbReference type="NCBI Taxonomy" id="2953748"/>
    <lineage>
        <taxon>Archaea</taxon>
        <taxon>Methanobacteriati</taxon>
        <taxon>Methanobacteriota</taxon>
        <taxon>Stenosarchaea group</taxon>
        <taxon>Halobacteria</taxon>
        <taxon>Halobacteriales</taxon>
        <taxon>Haladaptataceae</taxon>
        <taxon>Halorussus</taxon>
    </lineage>
</organism>
<dbReference type="RefSeq" id="WP_254270460.1">
    <property type="nucleotide sequence ID" value="NZ_CP100402.1"/>
</dbReference>
<dbReference type="AlphaFoldDB" id="A0ABD5Q8C7"/>
<feature type="transmembrane region" description="Helical" evidence="1">
    <location>
        <begin position="52"/>
        <end position="74"/>
    </location>
</feature>